<dbReference type="Pfam" id="PF06245">
    <property type="entry name" value="DUF1015"/>
    <property type="match status" value="1"/>
</dbReference>
<dbReference type="PANTHER" id="PTHR36454">
    <property type="entry name" value="LMO2823 PROTEIN"/>
    <property type="match status" value="1"/>
</dbReference>
<dbReference type="EMBL" id="JBCDNA010000001">
    <property type="protein sequence ID" value="MEL4454678.1"/>
    <property type="molecule type" value="Genomic_DNA"/>
</dbReference>
<evidence type="ECO:0000313" key="1">
    <source>
        <dbReference type="EMBL" id="MEL4454678.1"/>
    </source>
</evidence>
<name>A0ABU9KXW9_9FLAO</name>
<proteinExistence type="predicted"/>
<dbReference type="Proteomes" id="UP001474120">
    <property type="component" value="Unassembled WGS sequence"/>
</dbReference>
<keyword evidence="2" id="KW-1185">Reference proteome</keyword>
<dbReference type="InterPro" id="IPR008323">
    <property type="entry name" value="UCP033563"/>
</dbReference>
<dbReference type="RefSeq" id="WP_342158279.1">
    <property type="nucleotide sequence ID" value="NZ_JBCDNA010000001.1"/>
</dbReference>
<gene>
    <name evidence="1" type="ORF">AABB81_02130</name>
</gene>
<evidence type="ECO:0000313" key="2">
    <source>
        <dbReference type="Proteomes" id="UP001474120"/>
    </source>
</evidence>
<reference evidence="1 2" key="1">
    <citation type="submission" date="2024-04" db="EMBL/GenBank/DDBJ databases">
        <title>whole genome sequencing of Lutimonas vermicola strain IMCC1616.</title>
        <authorList>
            <person name="Bae S.S."/>
        </authorList>
    </citation>
    <scope>NUCLEOTIDE SEQUENCE [LARGE SCALE GENOMIC DNA]</scope>
    <source>
        <strain evidence="1 2">IMCC1616</strain>
    </source>
</reference>
<sequence>MALVKPFKAVRPTRDKVALVTTRSYDIYQKKELKDILRLNPFSFLHILLPGFKFHKTVHGTKRFKMVHNRYREFKENGIFESDASPSYYLHQKSYKGNVFWGIIGLASIEDYQNCVIKKHEKTLSEREALFGNYLEVTGFNAEPVLITYPDHEFLSSLIEKYRKTRAEYEFTTNKNRTHLMWLLDEEDEVLKISEAFGSMPSLYIADGHHRTASSNFLYNKMAAGNDEKAKELSKYFMAYFIPESNLRITSFFRFVNHLNGLHKEEFLIALDEYFRIENVGKQYYKPSKKHHFSMYLDGYFYKLYMRKSAFKPQNELDHLDSQILFKYILEPILGIHDPSNDKNIHYLPETGNEMQLQYLVDSGDFAVGFGCFPVSVEQLKTVADNNLAMPPKSSYIEPKLRSGLTIYELS</sequence>
<organism evidence="1 2">
    <name type="scientific">Lutimonas vermicola</name>
    <dbReference type="NCBI Taxonomy" id="414288"/>
    <lineage>
        <taxon>Bacteria</taxon>
        <taxon>Pseudomonadati</taxon>
        <taxon>Bacteroidota</taxon>
        <taxon>Flavobacteriia</taxon>
        <taxon>Flavobacteriales</taxon>
        <taxon>Flavobacteriaceae</taxon>
        <taxon>Lutimonas</taxon>
    </lineage>
</organism>
<dbReference type="PANTHER" id="PTHR36454:SF1">
    <property type="entry name" value="DUF1015 DOMAIN-CONTAINING PROTEIN"/>
    <property type="match status" value="1"/>
</dbReference>
<accession>A0ABU9KXW9</accession>
<dbReference type="PIRSF" id="PIRSF033563">
    <property type="entry name" value="UCP033563"/>
    <property type="match status" value="1"/>
</dbReference>
<comment type="caution">
    <text evidence="1">The sequence shown here is derived from an EMBL/GenBank/DDBJ whole genome shotgun (WGS) entry which is preliminary data.</text>
</comment>
<protein>
    <submittedName>
        <fullName evidence="1">DUF1015 domain-containing protein</fullName>
    </submittedName>
</protein>